<comment type="caution">
    <text evidence="2">The sequence shown here is derived from an EMBL/GenBank/DDBJ whole genome shotgun (WGS) entry which is preliminary data.</text>
</comment>
<feature type="signal peptide" evidence="1">
    <location>
        <begin position="1"/>
        <end position="24"/>
    </location>
</feature>
<dbReference type="EMBL" id="JACHIR010000003">
    <property type="protein sequence ID" value="MBB5897814.1"/>
    <property type="molecule type" value="Genomic_DNA"/>
</dbReference>
<name>A0A7W9KTR9_9PSEU</name>
<keyword evidence="1" id="KW-0732">Signal</keyword>
<proteinExistence type="predicted"/>
<gene>
    <name evidence="2" type="ORF">BJ998_009073</name>
</gene>
<feature type="chain" id="PRO_5038679070" description="Secreted protein" evidence="1">
    <location>
        <begin position="25"/>
        <end position="157"/>
    </location>
</feature>
<evidence type="ECO:0000313" key="3">
    <source>
        <dbReference type="Proteomes" id="UP000585638"/>
    </source>
</evidence>
<keyword evidence="3" id="KW-1185">Reference proteome</keyword>
<organism evidence="2 3">
    <name type="scientific">Kutzneria kofuensis</name>
    <dbReference type="NCBI Taxonomy" id="103725"/>
    <lineage>
        <taxon>Bacteria</taxon>
        <taxon>Bacillati</taxon>
        <taxon>Actinomycetota</taxon>
        <taxon>Actinomycetes</taxon>
        <taxon>Pseudonocardiales</taxon>
        <taxon>Pseudonocardiaceae</taxon>
        <taxon>Kutzneria</taxon>
    </lineage>
</organism>
<dbReference type="Proteomes" id="UP000585638">
    <property type="component" value="Unassembled WGS sequence"/>
</dbReference>
<accession>A0A7W9KTR9</accession>
<evidence type="ECO:0000256" key="1">
    <source>
        <dbReference type="SAM" id="SignalP"/>
    </source>
</evidence>
<protein>
    <recommendedName>
        <fullName evidence="4">Secreted protein</fullName>
    </recommendedName>
</protein>
<evidence type="ECO:0000313" key="2">
    <source>
        <dbReference type="EMBL" id="MBB5897814.1"/>
    </source>
</evidence>
<dbReference type="AlphaFoldDB" id="A0A7W9KTR9"/>
<dbReference type="RefSeq" id="WP_184870245.1">
    <property type="nucleotide sequence ID" value="NZ_BAAAWY010000021.1"/>
</dbReference>
<reference evidence="2 3" key="1">
    <citation type="submission" date="2020-08" db="EMBL/GenBank/DDBJ databases">
        <title>Sequencing the genomes of 1000 actinobacteria strains.</title>
        <authorList>
            <person name="Klenk H.-P."/>
        </authorList>
    </citation>
    <scope>NUCLEOTIDE SEQUENCE [LARGE SCALE GENOMIC DNA]</scope>
    <source>
        <strain evidence="2 3">DSM 43851</strain>
    </source>
</reference>
<evidence type="ECO:0008006" key="4">
    <source>
        <dbReference type="Google" id="ProtNLM"/>
    </source>
</evidence>
<sequence length="157" mass="16693">MLKALKIVAGAALVVAGTLSPAVAGASTQAAPDCEFGDTYGYRVDRGYVKTDSGTLVGQVQLCRDGNYNYWGFLLLDHSPTVSQYGNVVLERDRDGMPSFVDCDSPGGNHIVRSGQTRCWTPKLTGLSGAYTFLATGSLTSSHTNTTLAFGYTTKPR</sequence>